<comment type="caution">
    <text evidence="1">The sequence shown here is derived from an EMBL/GenBank/DDBJ whole genome shotgun (WGS) entry which is preliminary data.</text>
</comment>
<organism evidence="1 2">
    <name type="scientific">Actinokineospora globicatena</name>
    <dbReference type="NCBI Taxonomy" id="103729"/>
    <lineage>
        <taxon>Bacteria</taxon>
        <taxon>Bacillati</taxon>
        <taxon>Actinomycetota</taxon>
        <taxon>Actinomycetes</taxon>
        <taxon>Pseudonocardiales</taxon>
        <taxon>Pseudonocardiaceae</taxon>
        <taxon>Actinokineospora</taxon>
    </lineage>
</organism>
<dbReference type="AlphaFoldDB" id="A0A9W6VC37"/>
<gene>
    <name evidence="1" type="ORF">Aglo03_44190</name>
</gene>
<keyword evidence="2" id="KW-1185">Reference proteome</keyword>
<proteinExistence type="predicted"/>
<protein>
    <submittedName>
        <fullName evidence="1">Uncharacterized protein</fullName>
    </submittedName>
</protein>
<name>A0A9W6VC37_9PSEU</name>
<sequence length="57" mass="5911">MTTSTSTGARLPGRVGAAAPVEGAVLVGVSCAWVTNGSPWDLGFNAIRRSRPYATFE</sequence>
<evidence type="ECO:0000313" key="1">
    <source>
        <dbReference type="EMBL" id="GLW93603.1"/>
    </source>
</evidence>
<accession>A0A9W6VC37</accession>
<dbReference type="Proteomes" id="UP001165042">
    <property type="component" value="Unassembled WGS sequence"/>
</dbReference>
<dbReference type="EMBL" id="BSSD01000007">
    <property type="protein sequence ID" value="GLW93603.1"/>
    <property type="molecule type" value="Genomic_DNA"/>
</dbReference>
<reference evidence="1" key="1">
    <citation type="submission" date="2023-02" db="EMBL/GenBank/DDBJ databases">
        <title>Actinokineospora globicatena NBRC 15670.</title>
        <authorList>
            <person name="Ichikawa N."/>
            <person name="Sato H."/>
            <person name="Tonouchi N."/>
        </authorList>
    </citation>
    <scope>NUCLEOTIDE SEQUENCE</scope>
    <source>
        <strain evidence="1">NBRC 15670</strain>
    </source>
</reference>
<evidence type="ECO:0000313" key="2">
    <source>
        <dbReference type="Proteomes" id="UP001165042"/>
    </source>
</evidence>